<reference evidence="3 4" key="1">
    <citation type="submission" date="2025-04" db="UniProtKB">
        <authorList>
            <consortium name="RefSeq"/>
        </authorList>
    </citation>
    <scope>IDENTIFICATION</scope>
    <source>
        <tissue evidence="3 4">Whole organism</tissue>
    </source>
</reference>
<name>A0A8B7PB72_HYAAZ</name>
<feature type="region of interest" description="Disordered" evidence="1">
    <location>
        <begin position="1000"/>
        <end position="1041"/>
    </location>
</feature>
<feature type="compositionally biased region" description="Basic residues" evidence="1">
    <location>
        <begin position="144"/>
        <end position="168"/>
    </location>
</feature>
<feature type="compositionally biased region" description="Basic residues" evidence="1">
    <location>
        <begin position="1008"/>
        <end position="1041"/>
    </location>
</feature>
<feature type="region of interest" description="Disordered" evidence="1">
    <location>
        <begin position="477"/>
        <end position="504"/>
    </location>
</feature>
<feature type="compositionally biased region" description="Low complexity" evidence="1">
    <location>
        <begin position="195"/>
        <end position="207"/>
    </location>
</feature>
<feature type="compositionally biased region" description="Low complexity" evidence="1">
    <location>
        <begin position="1236"/>
        <end position="1266"/>
    </location>
</feature>
<feature type="region of interest" description="Disordered" evidence="1">
    <location>
        <begin position="70"/>
        <end position="103"/>
    </location>
</feature>
<evidence type="ECO:0000313" key="3">
    <source>
        <dbReference type="RefSeq" id="XP_018023333.1"/>
    </source>
</evidence>
<feature type="compositionally biased region" description="Basic residues" evidence="1">
    <location>
        <begin position="178"/>
        <end position="194"/>
    </location>
</feature>
<dbReference type="RefSeq" id="XP_018023341.1">
    <property type="nucleotide sequence ID" value="XM_018167852.2"/>
</dbReference>
<dbReference type="KEGG" id="hazt:108679245"/>
<feature type="compositionally biased region" description="Low complexity" evidence="1">
    <location>
        <begin position="132"/>
        <end position="143"/>
    </location>
</feature>
<evidence type="ECO:0000256" key="1">
    <source>
        <dbReference type="SAM" id="MobiDB-lite"/>
    </source>
</evidence>
<feature type="compositionally biased region" description="Low complexity" evidence="1">
    <location>
        <begin position="477"/>
        <end position="488"/>
    </location>
</feature>
<evidence type="ECO:0000313" key="4">
    <source>
        <dbReference type="RefSeq" id="XP_018023341.1"/>
    </source>
</evidence>
<dbReference type="Proteomes" id="UP000694843">
    <property type="component" value="Unplaced"/>
</dbReference>
<keyword evidence="2" id="KW-1185">Reference proteome</keyword>
<protein>
    <submittedName>
        <fullName evidence="3 4">Uncharacterized protein LOC108679245</fullName>
    </submittedName>
</protein>
<accession>A0A8B7PB72</accession>
<dbReference type="OrthoDB" id="6351383at2759"/>
<feature type="compositionally biased region" description="Low complexity" evidence="1">
    <location>
        <begin position="219"/>
        <end position="245"/>
    </location>
</feature>
<organism evidence="2 3">
    <name type="scientific">Hyalella azteca</name>
    <name type="common">Amphipod</name>
    <dbReference type="NCBI Taxonomy" id="294128"/>
    <lineage>
        <taxon>Eukaryota</taxon>
        <taxon>Metazoa</taxon>
        <taxon>Ecdysozoa</taxon>
        <taxon>Arthropoda</taxon>
        <taxon>Crustacea</taxon>
        <taxon>Multicrustacea</taxon>
        <taxon>Malacostraca</taxon>
        <taxon>Eumalacostraca</taxon>
        <taxon>Peracarida</taxon>
        <taxon>Amphipoda</taxon>
        <taxon>Senticaudata</taxon>
        <taxon>Talitrida</taxon>
        <taxon>Talitroidea</taxon>
        <taxon>Hyalellidae</taxon>
        <taxon>Hyalella</taxon>
    </lineage>
</organism>
<feature type="region of interest" description="Disordered" evidence="1">
    <location>
        <begin position="1218"/>
        <end position="1317"/>
    </location>
</feature>
<gene>
    <name evidence="3 4" type="primary">LOC108679245</name>
</gene>
<feature type="compositionally biased region" description="Polar residues" evidence="1">
    <location>
        <begin position="973"/>
        <end position="982"/>
    </location>
</feature>
<dbReference type="OMA" id="HECQEAN"/>
<feature type="compositionally biased region" description="Polar residues" evidence="1">
    <location>
        <begin position="489"/>
        <end position="500"/>
    </location>
</feature>
<feature type="region of interest" description="Disordered" evidence="1">
    <location>
        <begin position="119"/>
        <end position="348"/>
    </location>
</feature>
<dbReference type="GeneID" id="108679245"/>
<feature type="compositionally biased region" description="Basic residues" evidence="1">
    <location>
        <begin position="208"/>
        <end position="218"/>
    </location>
</feature>
<feature type="compositionally biased region" description="Low complexity" evidence="1">
    <location>
        <begin position="1274"/>
        <end position="1284"/>
    </location>
</feature>
<feature type="compositionally biased region" description="Polar residues" evidence="1">
    <location>
        <begin position="273"/>
        <end position="292"/>
    </location>
</feature>
<feature type="compositionally biased region" description="Polar residues" evidence="1">
    <location>
        <begin position="311"/>
        <end position="338"/>
    </location>
</feature>
<proteinExistence type="predicted"/>
<feature type="region of interest" description="Disordered" evidence="1">
    <location>
        <begin position="954"/>
        <end position="983"/>
    </location>
</feature>
<evidence type="ECO:0000313" key="2">
    <source>
        <dbReference type="Proteomes" id="UP000694843"/>
    </source>
</evidence>
<dbReference type="RefSeq" id="XP_018023333.1">
    <property type="nucleotide sequence ID" value="XM_018167844.2"/>
</dbReference>
<sequence length="1420" mass="156166">MTETSSVTSSNYAQDMFSPIQFCEVVQEGSQLHLQQHQHPQQYPLQLSVTNTSSSNVTATSNMMISTMTSTGQTIQQQQPQKSPQEQQQQLLQHMPQQSQQILLSPQKAPTFTSTSLLATSTLPLPTPPHHMSPSSSALAPSPLHHHPHHLHQLHLHHHHHLQQHHQHQLQPMQPHQVHPHHHHHHIHPHHLYPHQHQLQIHQQQQQHMHHHHHHQQHLHQAQHLQQQQHQQQQQHIIPQPGLQQAMLPPPHVPLVPLKTKSNSRQSKPKQSRAAQSRNTGNASKSNGTSISKDAKSKHSQNEQPLKITDKCSSTNNFVHANQQSVKTDMGAQVSSDAQSKKPKHLNTESPDVIKHCAADKRSSITAMGGTTKKCVTTTTNSSGNCSYETEKYDGSSKEEMKKDIQLLKTEAELSGTGVLVTSESDTKQSSVKAEVKTKFPASVDNEQIIEDACETANTNTINDKLHTVSICTTVSNSSCSNTTANSTGRSKAPSSTSELSLPGHKMEASSSVPLILSAQVPPLQLLTPSTSSLQQMSSSDLATVQDSVPPILHQPSLVTLQLPTSEHAIPAASAGMEHGSITTTLGESYKIGKTEYTTQSILQSPSKILFLQPSMKALPESSSVFITSTKSIPFVHQNNDVASPASVAVSYPDSISKLNASVPTPITSHVNLPAFICPEVPVSNSNYSKGNESSNANSFSQIKEVECSQIKTSPGDEINVTSKSTDVVSSEAADSTVALKRKPSKPKVATRSVCIGTDTEPDFPCNPYELSPPHLRVSVSTNTSPPESPALITDICPNVENLSDGYHSLSPKTEFPSKNLDENVVHSPSALEMDECKPSSTISNDSKTLFSEDFKPSFAGKVSIFSEEHSTNRFQTSDLTSDKQTPTLMDESLTGIKINNMSNCEVRDVEELKEFCDTEISHMSPSVVSCHSDSSSSLSDDSAVHDCELQLPDEPDSTFDTYPTVEVPPDSSARSNLQNEVSNKDDEVMVIAMTPGHAAQGVDKAPVKRTWRRPWKKKKEREKKKKPARKVRRSKPRRRATYHRTQVIHIDVRNGPPIDTTKTIVSRQSEDHIDSLKQKRQRIKLNRNSGREYVNRLGKIVQARKVGKPCNCPMKCWDRMGSKVVVIFNNFWDLCDFNLQNSYLFTCLKLCDVKRRYTKKPAEESRRQNTFEYFVRISGKHVRVCKRAFMSAHGLTSDKRLRTLLSQMKDGALLPIYDRRGKHLRPMKPSGNLDSSSPTASTSSFSSPLHQTSTTGPVSSTSVAASKKRTRVSPSSGSGSNNSGKKKPQNASTGRNHLGNLGLANSKSGVYPPPPPTSMVPLHGVVPHCSVPSPLGSMTTATPTVSGAVLHPSAAPGHGNAMQEPPHSYIPNGEIYFASHYLDPSQGMTHINQITPQCQKMLESPAYFMAGMKENTFHQ</sequence>